<keyword evidence="1" id="KW-0812">Transmembrane</keyword>
<reference evidence="2 3" key="1">
    <citation type="submission" date="2023-04" db="EMBL/GenBank/DDBJ databases">
        <title>Jannaschia ovalis sp. nov., a marine bacterium isolated from sea tidal flat.</title>
        <authorList>
            <person name="Kwon D.Y."/>
            <person name="Kim J.-J."/>
        </authorList>
    </citation>
    <scope>NUCLEOTIDE SEQUENCE [LARGE SCALE GENOMIC DNA]</scope>
    <source>
        <strain evidence="2 3">GRR-S6-38</strain>
    </source>
</reference>
<evidence type="ECO:0000313" key="3">
    <source>
        <dbReference type="Proteomes" id="UP001243420"/>
    </source>
</evidence>
<protein>
    <recommendedName>
        <fullName evidence="4">Cation/multidrug efflux pump</fullName>
    </recommendedName>
</protein>
<organism evidence="2 3">
    <name type="scientific">Jannaschia ovalis</name>
    <dbReference type="NCBI Taxonomy" id="3038773"/>
    <lineage>
        <taxon>Bacteria</taxon>
        <taxon>Pseudomonadati</taxon>
        <taxon>Pseudomonadota</taxon>
        <taxon>Alphaproteobacteria</taxon>
        <taxon>Rhodobacterales</taxon>
        <taxon>Roseobacteraceae</taxon>
        <taxon>Jannaschia</taxon>
    </lineage>
</organism>
<dbReference type="RefSeq" id="WP_279964343.1">
    <property type="nucleotide sequence ID" value="NZ_CP122537.1"/>
</dbReference>
<feature type="transmembrane region" description="Helical" evidence="1">
    <location>
        <begin position="66"/>
        <end position="85"/>
    </location>
</feature>
<accession>A0ABY8LC26</accession>
<proteinExistence type="predicted"/>
<feature type="transmembrane region" description="Helical" evidence="1">
    <location>
        <begin position="6"/>
        <end position="26"/>
    </location>
</feature>
<evidence type="ECO:0000313" key="2">
    <source>
        <dbReference type="EMBL" id="WGH77743.1"/>
    </source>
</evidence>
<dbReference type="Proteomes" id="UP001243420">
    <property type="component" value="Chromosome"/>
</dbReference>
<gene>
    <name evidence="2" type="ORF">P8627_11955</name>
</gene>
<evidence type="ECO:0008006" key="4">
    <source>
        <dbReference type="Google" id="ProtNLM"/>
    </source>
</evidence>
<evidence type="ECO:0000256" key="1">
    <source>
        <dbReference type="SAM" id="Phobius"/>
    </source>
</evidence>
<keyword evidence="1" id="KW-1133">Transmembrane helix</keyword>
<name>A0ABY8LC26_9RHOB</name>
<keyword evidence="3" id="KW-1185">Reference proteome</keyword>
<sequence length="88" mass="10192">MLALLRLTVMLLIALTVIYWALVLYLRAGEKDRLEAEWEAERPPLPQHTYVANGLRDYQGSLRRKLIWGVYVIPITVVVGLVYYVNYA</sequence>
<keyword evidence="1" id="KW-0472">Membrane</keyword>
<dbReference type="EMBL" id="CP122537">
    <property type="protein sequence ID" value="WGH77743.1"/>
    <property type="molecule type" value="Genomic_DNA"/>
</dbReference>